<dbReference type="InterPro" id="IPR023061">
    <property type="entry name" value="SelD_I"/>
</dbReference>
<keyword evidence="7 9" id="KW-0460">Magnesium</keyword>
<evidence type="ECO:0000256" key="9">
    <source>
        <dbReference type="HAMAP-Rule" id="MF_00625"/>
    </source>
</evidence>
<dbReference type="GO" id="GO:0016260">
    <property type="term" value="P:selenocysteine biosynthetic process"/>
    <property type="evidence" value="ECO:0007669"/>
    <property type="project" value="InterPro"/>
</dbReference>
<accession>A0A1F7FFQ5</accession>
<keyword evidence="5 9" id="KW-0418">Kinase</keyword>
<dbReference type="FunFam" id="3.30.1330.10:FF:000003">
    <property type="entry name" value="Selenide, water dikinase"/>
    <property type="match status" value="1"/>
</dbReference>
<feature type="active site" evidence="9">
    <location>
        <position position="14"/>
    </location>
</feature>
<name>A0A1F7FFQ5_UNCRA</name>
<dbReference type="HAMAP" id="MF_00625">
    <property type="entry name" value="SelD"/>
    <property type="match status" value="1"/>
</dbReference>
<keyword evidence="4 9" id="KW-0547">Nucleotide-binding</keyword>
<protein>
    <recommendedName>
        <fullName evidence="9">Selenide, water dikinase</fullName>
        <ecNumber evidence="9">2.7.9.3</ecNumber>
    </recommendedName>
    <alternativeName>
        <fullName evidence="9">Selenium donor protein</fullName>
    </alternativeName>
    <alternativeName>
        <fullName evidence="9">Selenophosphate synthase</fullName>
    </alternativeName>
</protein>
<dbReference type="Gene3D" id="3.90.650.10">
    <property type="entry name" value="PurM-like C-terminal domain"/>
    <property type="match status" value="1"/>
</dbReference>
<feature type="domain" description="PurM-like N-terminal" evidence="10">
    <location>
        <begin position="46"/>
        <end position="152"/>
    </location>
</feature>
<evidence type="ECO:0000313" key="13">
    <source>
        <dbReference type="Proteomes" id="UP000179243"/>
    </source>
</evidence>
<feature type="binding site" description="in other chain" evidence="9">
    <location>
        <position position="64"/>
    </location>
    <ligand>
        <name>ATP</name>
        <dbReference type="ChEBI" id="CHEBI:30616"/>
        <note>ligand shared between dimeric partners</note>
    </ligand>
</feature>
<dbReference type="PANTHER" id="PTHR10256">
    <property type="entry name" value="SELENIDE, WATER DIKINASE"/>
    <property type="match status" value="1"/>
</dbReference>
<dbReference type="EC" id="2.7.9.3" evidence="9"/>
<feature type="binding site" description="in other chain" evidence="9">
    <location>
        <position position="87"/>
    </location>
    <ligand>
        <name>ATP</name>
        <dbReference type="ChEBI" id="CHEBI:30616"/>
        <note>ligand shared between dimeric partners</note>
    </ligand>
</feature>
<feature type="binding site" description="in other chain" evidence="9">
    <location>
        <begin position="44"/>
        <end position="46"/>
    </location>
    <ligand>
        <name>ATP</name>
        <dbReference type="ChEBI" id="CHEBI:30616"/>
        <note>ligand shared between dimeric partners</note>
    </ligand>
</feature>
<dbReference type="Pfam" id="PF02769">
    <property type="entry name" value="AIRS_C"/>
    <property type="match status" value="1"/>
</dbReference>
<evidence type="ECO:0000259" key="10">
    <source>
        <dbReference type="Pfam" id="PF00586"/>
    </source>
</evidence>
<evidence type="ECO:0000259" key="11">
    <source>
        <dbReference type="Pfam" id="PF02769"/>
    </source>
</evidence>
<dbReference type="Pfam" id="PF00586">
    <property type="entry name" value="AIRS"/>
    <property type="match status" value="1"/>
</dbReference>
<dbReference type="PIRSF" id="PIRSF036407">
    <property type="entry name" value="Selenphspht_syn"/>
    <property type="match status" value="1"/>
</dbReference>
<proteinExistence type="inferred from homology"/>
<dbReference type="GO" id="GO:0000287">
    <property type="term" value="F:magnesium ion binding"/>
    <property type="evidence" value="ECO:0007669"/>
    <property type="project" value="UniProtKB-UniRule"/>
</dbReference>
<comment type="subunit">
    <text evidence="9">Homodimer.</text>
</comment>
<evidence type="ECO:0000256" key="7">
    <source>
        <dbReference type="ARBA" id="ARBA00022842"/>
    </source>
</evidence>
<comment type="function">
    <text evidence="9">Synthesizes selenophosphate from selenide and ATP.</text>
</comment>
<dbReference type="NCBIfam" id="NF002098">
    <property type="entry name" value="PRK00943.1"/>
    <property type="match status" value="1"/>
</dbReference>
<feature type="binding site" evidence="9">
    <location>
        <position position="223"/>
    </location>
    <ligand>
        <name>Mg(2+)</name>
        <dbReference type="ChEBI" id="CHEBI:18420"/>
    </ligand>
</feature>
<evidence type="ECO:0000256" key="5">
    <source>
        <dbReference type="ARBA" id="ARBA00022777"/>
    </source>
</evidence>
<dbReference type="Proteomes" id="UP000179243">
    <property type="component" value="Unassembled WGS sequence"/>
</dbReference>
<comment type="catalytic activity">
    <reaction evidence="9">
        <text>hydrogenselenide + ATP + H2O = selenophosphate + AMP + phosphate + 2 H(+)</text>
        <dbReference type="Rhea" id="RHEA:18737"/>
        <dbReference type="ChEBI" id="CHEBI:15377"/>
        <dbReference type="ChEBI" id="CHEBI:15378"/>
        <dbReference type="ChEBI" id="CHEBI:16144"/>
        <dbReference type="ChEBI" id="CHEBI:29317"/>
        <dbReference type="ChEBI" id="CHEBI:30616"/>
        <dbReference type="ChEBI" id="CHEBI:43474"/>
        <dbReference type="ChEBI" id="CHEBI:456215"/>
        <dbReference type="EC" id="2.7.9.3"/>
    </reaction>
</comment>
<keyword evidence="3 9" id="KW-0479">Metal-binding</keyword>
<dbReference type="InterPro" id="IPR036921">
    <property type="entry name" value="PurM-like_N_sf"/>
</dbReference>
<feature type="binding site" description="in other chain" evidence="9">
    <location>
        <position position="17"/>
    </location>
    <ligand>
        <name>ATP</name>
        <dbReference type="ChEBI" id="CHEBI:30616"/>
        <note>ligand shared between dimeric partners</note>
    </ligand>
</feature>
<feature type="binding site" evidence="9">
    <location>
        <position position="47"/>
    </location>
    <ligand>
        <name>Mg(2+)</name>
        <dbReference type="ChEBI" id="CHEBI:18420"/>
    </ligand>
</feature>
<comment type="caution">
    <text evidence="12">The sequence shown here is derived from an EMBL/GenBank/DDBJ whole genome shotgun (WGS) entry which is preliminary data.</text>
</comment>
<evidence type="ECO:0000256" key="4">
    <source>
        <dbReference type="ARBA" id="ARBA00022741"/>
    </source>
</evidence>
<gene>
    <name evidence="9" type="primary">selD</name>
    <name evidence="12" type="ORF">A2519_05485</name>
</gene>
<feature type="site" description="Important for catalytic activity" evidence="9">
    <location>
        <position position="17"/>
    </location>
</feature>
<dbReference type="InterPro" id="IPR010918">
    <property type="entry name" value="PurM-like_C_dom"/>
</dbReference>
<evidence type="ECO:0000256" key="2">
    <source>
        <dbReference type="ARBA" id="ARBA00022679"/>
    </source>
</evidence>
<evidence type="ECO:0000256" key="8">
    <source>
        <dbReference type="ARBA" id="ARBA00023266"/>
    </source>
</evidence>
<evidence type="ECO:0000313" key="12">
    <source>
        <dbReference type="EMBL" id="OGK05540.1"/>
    </source>
</evidence>
<dbReference type="AlphaFoldDB" id="A0A1F7FFQ5"/>
<dbReference type="GO" id="GO:0005737">
    <property type="term" value="C:cytoplasm"/>
    <property type="evidence" value="ECO:0007669"/>
    <property type="project" value="TreeGrafter"/>
</dbReference>
<dbReference type="NCBIfam" id="TIGR00476">
    <property type="entry name" value="selD"/>
    <property type="match status" value="1"/>
</dbReference>
<feature type="domain" description="PurM-like C-terminal" evidence="11">
    <location>
        <begin position="165"/>
        <end position="343"/>
    </location>
</feature>
<dbReference type="EMBL" id="MFYX01000055">
    <property type="protein sequence ID" value="OGK05540.1"/>
    <property type="molecule type" value="Genomic_DNA"/>
</dbReference>
<dbReference type="GO" id="GO:0004756">
    <property type="term" value="F:selenide, water dikinase activity"/>
    <property type="evidence" value="ECO:0007669"/>
    <property type="project" value="UniProtKB-UniRule"/>
</dbReference>
<keyword evidence="8 9" id="KW-0711">Selenium</keyword>
<feature type="binding site" evidence="9">
    <location>
        <position position="87"/>
    </location>
    <ligand>
        <name>Mg(2+)</name>
        <dbReference type="ChEBI" id="CHEBI:18420"/>
    </ligand>
</feature>
<evidence type="ECO:0000256" key="3">
    <source>
        <dbReference type="ARBA" id="ARBA00022723"/>
    </source>
</evidence>
<dbReference type="SUPFAM" id="SSF55326">
    <property type="entry name" value="PurM N-terminal domain-like"/>
    <property type="match status" value="1"/>
</dbReference>
<sequence length="344" mass="36303">MAFDLLTTVEYGGCSAKLSPQHLAQALQGLVIPKNDRVLVDIETHDDAGVYKISDTMALIQTTDFFSPICSDPFEFGQIAAANALSDVYAMGGAPLTALNLVMFPSNKIPLDVLRDILAGGLDKVNEAGAVILGGHTIDDYPPKYGLAVTGTIHPDKIITNAAAKPGDAIILTKPIGTGTIAAGKRIGECAEPDYAAALASMKVLNKHGCAVMQKYDVKSGTDITGFGLLGHALKLAHGSKVTIKINSITVPLMNGAYELADLGCIPGAAFRNLDFVDSDASFTQVDYTLKMLLCDAQTSGGIFMCIKPEHVEQALSDLRNAGHTQAACIGEVLQREEKTLQVV</sequence>
<organism evidence="12 13">
    <name type="scientific">Candidatus Raymondbacteria bacterium RIFOXYD12_FULL_49_13</name>
    <dbReference type="NCBI Taxonomy" id="1817890"/>
    <lineage>
        <taxon>Bacteria</taxon>
        <taxon>Raymondiibacteriota</taxon>
    </lineage>
</organism>
<dbReference type="CDD" id="cd02195">
    <property type="entry name" value="SelD"/>
    <property type="match status" value="1"/>
</dbReference>
<dbReference type="Gene3D" id="3.30.1330.10">
    <property type="entry name" value="PurM-like, N-terminal domain"/>
    <property type="match status" value="1"/>
</dbReference>
<evidence type="ECO:0000256" key="6">
    <source>
        <dbReference type="ARBA" id="ARBA00022840"/>
    </source>
</evidence>
<dbReference type="PANTHER" id="PTHR10256:SF0">
    <property type="entry name" value="INACTIVE SELENIDE, WATER DIKINASE-LIKE PROTEIN-RELATED"/>
    <property type="match status" value="1"/>
</dbReference>
<keyword evidence="2 9" id="KW-0808">Transferase</keyword>
<dbReference type="InterPro" id="IPR036676">
    <property type="entry name" value="PurM-like_C_sf"/>
</dbReference>
<comment type="similarity">
    <text evidence="1 9">Belongs to the selenophosphate synthase 1 family. Class I subfamily.</text>
</comment>
<keyword evidence="6 9" id="KW-0067">ATP-binding</keyword>
<dbReference type="InterPro" id="IPR004536">
    <property type="entry name" value="SPS/SelD"/>
</dbReference>
<evidence type="ECO:0000256" key="1">
    <source>
        <dbReference type="ARBA" id="ARBA00008026"/>
    </source>
</evidence>
<feature type="binding site" evidence="9">
    <location>
        <begin position="135"/>
        <end position="137"/>
    </location>
    <ligand>
        <name>ATP</name>
        <dbReference type="ChEBI" id="CHEBI:30616"/>
        <note>ligand shared between dimeric partners</note>
    </ligand>
</feature>
<comment type="cofactor">
    <cofactor evidence="9">
        <name>Mg(2+)</name>
        <dbReference type="ChEBI" id="CHEBI:18420"/>
    </cofactor>
    <text evidence="9">Binds 1 Mg(2+) ion per monomer.</text>
</comment>
<dbReference type="InterPro" id="IPR016188">
    <property type="entry name" value="PurM-like_N"/>
</dbReference>
<reference evidence="12 13" key="1">
    <citation type="journal article" date="2016" name="Nat. Commun.">
        <title>Thousands of microbial genomes shed light on interconnected biogeochemical processes in an aquifer system.</title>
        <authorList>
            <person name="Anantharaman K."/>
            <person name="Brown C.T."/>
            <person name="Hug L.A."/>
            <person name="Sharon I."/>
            <person name="Castelle C.J."/>
            <person name="Probst A.J."/>
            <person name="Thomas B.C."/>
            <person name="Singh A."/>
            <person name="Wilkins M.J."/>
            <person name="Karaoz U."/>
            <person name="Brodie E.L."/>
            <person name="Williams K.H."/>
            <person name="Hubbard S.S."/>
            <person name="Banfield J.F."/>
        </authorList>
    </citation>
    <scope>NUCLEOTIDE SEQUENCE [LARGE SCALE GENOMIC DNA]</scope>
</reference>
<dbReference type="GO" id="GO:0005524">
    <property type="term" value="F:ATP binding"/>
    <property type="evidence" value="ECO:0007669"/>
    <property type="project" value="UniProtKB-UniRule"/>
</dbReference>
<dbReference type="SUPFAM" id="SSF56042">
    <property type="entry name" value="PurM C-terminal domain-like"/>
    <property type="match status" value="1"/>
</dbReference>